<dbReference type="Proteomes" id="UP000265520">
    <property type="component" value="Unassembled WGS sequence"/>
</dbReference>
<proteinExistence type="predicted"/>
<evidence type="ECO:0000313" key="2">
    <source>
        <dbReference type="Proteomes" id="UP000265520"/>
    </source>
</evidence>
<evidence type="ECO:0000313" key="1">
    <source>
        <dbReference type="EMBL" id="MCI43719.1"/>
    </source>
</evidence>
<comment type="caution">
    <text evidence="1">The sequence shown here is derived from an EMBL/GenBank/DDBJ whole genome shotgun (WGS) entry which is preliminary data.</text>
</comment>
<sequence>MADLNWRQAVVEEMAALHSNNTWDIASLPPDKTTVGCRWVYTVKVGP</sequence>
<feature type="non-terminal residue" evidence="1">
    <location>
        <position position="47"/>
    </location>
</feature>
<dbReference type="EMBL" id="LXQA010321255">
    <property type="protein sequence ID" value="MCI43719.1"/>
    <property type="molecule type" value="Genomic_DNA"/>
</dbReference>
<name>A0A392S4X2_9FABA</name>
<reference evidence="1 2" key="1">
    <citation type="journal article" date="2018" name="Front. Plant Sci.">
        <title>Red Clover (Trifolium pratense) and Zigzag Clover (T. medium) - A Picture of Genomic Similarities and Differences.</title>
        <authorList>
            <person name="Dluhosova J."/>
            <person name="Istvanek J."/>
            <person name="Nedelnik J."/>
            <person name="Repkova J."/>
        </authorList>
    </citation>
    <scope>NUCLEOTIDE SEQUENCE [LARGE SCALE GENOMIC DNA]</scope>
    <source>
        <strain evidence="2">cv. 10/8</strain>
        <tissue evidence="1">Leaf</tissue>
    </source>
</reference>
<dbReference type="AlphaFoldDB" id="A0A392S4X2"/>
<organism evidence="1 2">
    <name type="scientific">Trifolium medium</name>
    <dbReference type="NCBI Taxonomy" id="97028"/>
    <lineage>
        <taxon>Eukaryota</taxon>
        <taxon>Viridiplantae</taxon>
        <taxon>Streptophyta</taxon>
        <taxon>Embryophyta</taxon>
        <taxon>Tracheophyta</taxon>
        <taxon>Spermatophyta</taxon>
        <taxon>Magnoliopsida</taxon>
        <taxon>eudicotyledons</taxon>
        <taxon>Gunneridae</taxon>
        <taxon>Pentapetalae</taxon>
        <taxon>rosids</taxon>
        <taxon>fabids</taxon>
        <taxon>Fabales</taxon>
        <taxon>Fabaceae</taxon>
        <taxon>Papilionoideae</taxon>
        <taxon>50 kb inversion clade</taxon>
        <taxon>NPAAA clade</taxon>
        <taxon>Hologalegina</taxon>
        <taxon>IRL clade</taxon>
        <taxon>Trifolieae</taxon>
        <taxon>Trifolium</taxon>
    </lineage>
</organism>
<accession>A0A392S4X2</accession>
<protein>
    <submittedName>
        <fullName evidence="1">Uncharacterized protein</fullName>
    </submittedName>
</protein>
<keyword evidence="2" id="KW-1185">Reference proteome</keyword>